<dbReference type="OrthoDB" id="645599at2"/>
<evidence type="ECO:0000256" key="1">
    <source>
        <dbReference type="SAM" id="SignalP"/>
    </source>
</evidence>
<keyword evidence="1" id="KW-0732">Signal</keyword>
<accession>A0A4V6P648</accession>
<gene>
    <name evidence="2" type="ORF">E0486_16875</name>
</gene>
<sequence>MICLRTMTIALSLVLPARAVAQDPAFSQFFSSPLNINPALTANINSDWRAIAHFRDQWAGPVHPYVSGTLSFDSKILQHKVAHMPEQATIWGVGVLLMYDRTMGGAVRSTYGTLTGSYSLRVVENDEFTHRVNIGFGGTYGRRFIDYTRLDFEEQFTGFGFNTSLPTGEASLDNMKPYLSLSAGITYSIKSEETNFDIGTSAYHLNGPRQTFLKDDRQVLPIRHVAHANFEKVLNNRLLLSTAAIYQFQRNANYVSIGGALGYYIGETSLINAGLWYWSKNAIVPYVGYALNSMQIGVSYDVTLSKLKTASPRPNTWEVSLIYRGIREPSKLLYCPWK</sequence>
<dbReference type="Proteomes" id="UP000295164">
    <property type="component" value="Unassembled WGS sequence"/>
</dbReference>
<dbReference type="AlphaFoldDB" id="A0A4V6P648"/>
<dbReference type="InterPro" id="IPR019861">
    <property type="entry name" value="PorP/SprF_Bacteroidetes"/>
</dbReference>
<protein>
    <submittedName>
        <fullName evidence="2">Type IX secretion system membrane protein PorP/SprF</fullName>
    </submittedName>
</protein>
<proteinExistence type="predicted"/>
<keyword evidence="3" id="KW-1185">Reference proteome</keyword>
<evidence type="ECO:0000313" key="2">
    <source>
        <dbReference type="EMBL" id="TCZ66292.1"/>
    </source>
</evidence>
<dbReference type="Pfam" id="PF11751">
    <property type="entry name" value="PorP_SprF"/>
    <property type="match status" value="1"/>
</dbReference>
<comment type="caution">
    <text evidence="2">The sequence shown here is derived from an EMBL/GenBank/DDBJ whole genome shotgun (WGS) entry which is preliminary data.</text>
</comment>
<dbReference type="NCBIfam" id="TIGR03519">
    <property type="entry name" value="T9SS_PorP_fam"/>
    <property type="match status" value="1"/>
</dbReference>
<dbReference type="EMBL" id="SKFH01000045">
    <property type="protein sequence ID" value="TCZ66292.1"/>
    <property type="molecule type" value="Genomic_DNA"/>
</dbReference>
<name>A0A4V6P648_9BACT</name>
<reference evidence="2 3" key="1">
    <citation type="submission" date="2019-03" db="EMBL/GenBank/DDBJ databases">
        <authorList>
            <person name="Kim M.K.M."/>
        </authorList>
    </citation>
    <scope>NUCLEOTIDE SEQUENCE [LARGE SCALE GENOMIC DNA]</scope>
    <source>
        <strain evidence="2 3">17J68-15</strain>
    </source>
</reference>
<feature type="chain" id="PRO_5020978595" evidence="1">
    <location>
        <begin position="22"/>
        <end position="338"/>
    </location>
</feature>
<organism evidence="2 3">
    <name type="scientific">Flaviaesturariibacter aridisoli</name>
    <dbReference type="NCBI Taxonomy" id="2545761"/>
    <lineage>
        <taxon>Bacteria</taxon>
        <taxon>Pseudomonadati</taxon>
        <taxon>Bacteroidota</taxon>
        <taxon>Chitinophagia</taxon>
        <taxon>Chitinophagales</taxon>
        <taxon>Chitinophagaceae</taxon>
        <taxon>Flaviaestuariibacter</taxon>
    </lineage>
</organism>
<feature type="signal peptide" evidence="1">
    <location>
        <begin position="1"/>
        <end position="21"/>
    </location>
</feature>
<evidence type="ECO:0000313" key="3">
    <source>
        <dbReference type="Proteomes" id="UP000295164"/>
    </source>
</evidence>